<evidence type="ECO:0000313" key="2">
    <source>
        <dbReference type="EMBL" id="RZB12475.1"/>
    </source>
</evidence>
<dbReference type="AlphaFoldDB" id="A0A4Q6I3M9"/>
<dbReference type="Proteomes" id="UP000293377">
    <property type="component" value="Unassembled WGS sequence"/>
</dbReference>
<keyword evidence="1" id="KW-1133">Transmembrane helix</keyword>
<organism evidence="2 3">
    <name type="scientific">Ehrlichia minasensis</name>
    <dbReference type="NCBI Taxonomy" id="1242993"/>
    <lineage>
        <taxon>Bacteria</taxon>
        <taxon>Pseudomonadati</taxon>
        <taxon>Pseudomonadota</taxon>
        <taxon>Alphaproteobacteria</taxon>
        <taxon>Rickettsiales</taxon>
        <taxon>Anaplasmataceae</taxon>
        <taxon>Ehrlichia</taxon>
    </lineage>
</organism>
<accession>A0A4Q6I3M9</accession>
<reference evidence="2 3" key="1">
    <citation type="submission" date="2018-06" db="EMBL/GenBank/DDBJ databases">
        <title>Complete Genome Sequence of Ehrlichia minasensis Isolated From Cattle.</title>
        <authorList>
            <person name="Aguiar D.M."/>
            <person name="Araujo J.P.A.Jr."/>
            <person name="Nakazato L."/>
            <person name="Bard E."/>
            <person name="Cabezas-Cruz A."/>
        </authorList>
    </citation>
    <scope>NUCLEOTIDE SEQUENCE [LARGE SCALE GENOMIC DNA]</scope>
    <source>
        <strain evidence="2 3">B11</strain>
    </source>
</reference>
<keyword evidence="3" id="KW-1185">Reference proteome</keyword>
<dbReference type="EMBL" id="QOHL01000019">
    <property type="protein sequence ID" value="RZB12475.1"/>
    <property type="molecule type" value="Genomic_DNA"/>
</dbReference>
<gene>
    <name evidence="2" type="ORF">DRF75_03900</name>
</gene>
<keyword evidence="1" id="KW-0812">Transmembrane</keyword>
<comment type="caution">
    <text evidence="2">The sequence shown here is derived from an EMBL/GenBank/DDBJ whole genome shotgun (WGS) entry which is preliminary data.</text>
</comment>
<name>A0A4Q6I3M9_9RICK</name>
<evidence type="ECO:0000313" key="3">
    <source>
        <dbReference type="Proteomes" id="UP000293377"/>
    </source>
</evidence>
<sequence length="184" mass="20350">MGTLDIQSYIYLALLALLLLILVMVAIYHCCIASRHEQGVDNTVVLSKQHYNQMVSRNVQLERDKQVYMQHSSYMGNVCKLLSEEKANLENKIKELSGNVLTTMEMMTLGMYNAGVHPGVTTMMVSQMLALQKRVCDVARIPMPTSVQTEKTDQSTQTGVVPPLALDQVLATDVQNNGASQSVS</sequence>
<dbReference type="RefSeq" id="WP_129992680.1">
    <property type="nucleotide sequence ID" value="NZ_QOHL01000019.1"/>
</dbReference>
<proteinExistence type="predicted"/>
<protein>
    <submittedName>
        <fullName evidence="2">Uncharacterized protein</fullName>
    </submittedName>
</protein>
<feature type="transmembrane region" description="Helical" evidence="1">
    <location>
        <begin position="9"/>
        <end position="28"/>
    </location>
</feature>
<evidence type="ECO:0000256" key="1">
    <source>
        <dbReference type="SAM" id="Phobius"/>
    </source>
</evidence>
<keyword evidence="1" id="KW-0472">Membrane</keyword>